<dbReference type="Gene3D" id="3.40.50.150">
    <property type="entry name" value="Vaccinia Virus protein VP39"/>
    <property type="match status" value="1"/>
</dbReference>
<sequence length="402" mass="47147">MSIVAYIQADLEKNPFLTKKILNKPVIEHTLDKVFGIPEIDNVTMVLYQNRANYHLNYLKDKYSKLQIYFSKEQNAGKRMLEPYKYTKPSAILRFAGDQIFFDIDKTREMIDILLKDNIDILYHNLDNGLLPEILTYDALEKSQIEIGKFHRFLKFLNTNPHSLSLKKIEHPWETPFYSFYIRSEREYHIANEILSYNLDYTKLNIYGDLLFGDTGLYEEGWFKSFLTKKSINNWEEPIPWMTYPAIDFLEKRLKKDFKVFEFGCGYSTLWWAKKVATVTACEHNSSWADTIKQHSLENVKIIYVDLSKEDYPKSILKTGEKYHIIVIDSRDRVNCAKTAVNSLLPDGIIIWDDSQRTKDNEGKEYILSQGFKKIEFTGMGPIVKDKNETTIFYRDGNCLGI</sequence>
<dbReference type="SUPFAM" id="SSF53335">
    <property type="entry name" value="S-adenosyl-L-methionine-dependent methyltransferases"/>
    <property type="match status" value="1"/>
</dbReference>
<keyword evidence="1" id="KW-0548">Nucleotidyltransferase</keyword>
<name>A0A1M6NTY6_9FIRM</name>
<dbReference type="Gene3D" id="3.90.550.10">
    <property type="entry name" value="Spore Coat Polysaccharide Biosynthesis Protein SpsA, Chain A"/>
    <property type="match status" value="1"/>
</dbReference>
<dbReference type="GO" id="GO:0016779">
    <property type="term" value="F:nucleotidyltransferase activity"/>
    <property type="evidence" value="ECO:0007669"/>
    <property type="project" value="UniProtKB-KW"/>
</dbReference>
<proteinExistence type="predicted"/>
<dbReference type="AlphaFoldDB" id="A0A1M6NTY6"/>
<dbReference type="InterPro" id="IPR029063">
    <property type="entry name" value="SAM-dependent_MTases_sf"/>
</dbReference>
<dbReference type="RefSeq" id="WP_084672432.1">
    <property type="nucleotide sequence ID" value="NZ_FRAI01000011.1"/>
</dbReference>
<dbReference type="OrthoDB" id="9793120at2"/>
<organism evidence="1 2">
    <name type="scientific">Anaerobranca californiensis DSM 14826</name>
    <dbReference type="NCBI Taxonomy" id="1120989"/>
    <lineage>
        <taxon>Bacteria</taxon>
        <taxon>Bacillati</taxon>
        <taxon>Bacillota</taxon>
        <taxon>Clostridia</taxon>
        <taxon>Eubacteriales</taxon>
        <taxon>Proteinivoracaceae</taxon>
        <taxon>Anaerobranca</taxon>
    </lineage>
</organism>
<accession>A0A1M6NTY6</accession>
<keyword evidence="1" id="KW-0808">Transferase</keyword>
<dbReference type="InterPro" id="IPR029044">
    <property type="entry name" value="Nucleotide-diphossugar_trans"/>
</dbReference>
<keyword evidence="2" id="KW-1185">Reference proteome</keyword>
<reference evidence="2" key="1">
    <citation type="submission" date="2016-11" db="EMBL/GenBank/DDBJ databases">
        <authorList>
            <person name="Varghese N."/>
            <person name="Submissions S."/>
        </authorList>
    </citation>
    <scope>NUCLEOTIDE SEQUENCE [LARGE SCALE GENOMIC DNA]</scope>
    <source>
        <strain evidence="2">DSM 14826</strain>
    </source>
</reference>
<gene>
    <name evidence="1" type="ORF">SAMN02745227_01242</name>
</gene>
<dbReference type="Proteomes" id="UP000243547">
    <property type="component" value="Unassembled WGS sequence"/>
</dbReference>
<protein>
    <submittedName>
        <fullName evidence="1">Spore coat polysaccharide biosynthesis protein SpsF, cytidylyltransferase family</fullName>
    </submittedName>
</protein>
<dbReference type="STRING" id="1120989.SAMN02745227_01242"/>
<evidence type="ECO:0000313" key="1">
    <source>
        <dbReference type="EMBL" id="SHJ99171.1"/>
    </source>
</evidence>
<dbReference type="EMBL" id="FRAI01000011">
    <property type="protein sequence ID" value="SHJ99171.1"/>
    <property type="molecule type" value="Genomic_DNA"/>
</dbReference>
<evidence type="ECO:0000313" key="2">
    <source>
        <dbReference type="Proteomes" id="UP000243547"/>
    </source>
</evidence>
<dbReference type="SUPFAM" id="SSF53448">
    <property type="entry name" value="Nucleotide-diphospho-sugar transferases"/>
    <property type="match status" value="1"/>
</dbReference>